<dbReference type="Pfam" id="PF25383">
    <property type="entry name" value="PH_alsin"/>
    <property type="match status" value="1"/>
</dbReference>
<organism evidence="5 6">
    <name type="scientific">Drosophila navojoa</name>
    <name type="common">Fruit fly</name>
    <dbReference type="NCBI Taxonomy" id="7232"/>
    <lineage>
        <taxon>Eukaryota</taxon>
        <taxon>Metazoa</taxon>
        <taxon>Ecdysozoa</taxon>
        <taxon>Arthropoda</taxon>
        <taxon>Hexapoda</taxon>
        <taxon>Insecta</taxon>
        <taxon>Pterygota</taxon>
        <taxon>Neoptera</taxon>
        <taxon>Endopterygota</taxon>
        <taxon>Diptera</taxon>
        <taxon>Brachycera</taxon>
        <taxon>Muscomorpha</taxon>
        <taxon>Ephydroidea</taxon>
        <taxon>Drosophilidae</taxon>
        <taxon>Drosophila</taxon>
    </lineage>
</organism>
<dbReference type="Pfam" id="PF25384">
    <property type="entry name" value="Alsin_RLD"/>
    <property type="match status" value="1"/>
</dbReference>
<comment type="caution">
    <text evidence="5">The sequence shown here is derived from an EMBL/GenBank/DDBJ whole genome shotgun (WGS) entry which is preliminary data.</text>
</comment>
<dbReference type="InterPro" id="IPR000408">
    <property type="entry name" value="Reg_chr_condens"/>
</dbReference>
<dbReference type="InterPro" id="IPR003123">
    <property type="entry name" value="VPS9"/>
</dbReference>
<evidence type="ECO:0000256" key="2">
    <source>
        <dbReference type="ARBA" id="ARBA00022737"/>
    </source>
</evidence>
<dbReference type="InterPro" id="IPR051984">
    <property type="entry name" value="Alsin"/>
</dbReference>
<dbReference type="Pfam" id="PF02204">
    <property type="entry name" value="VPS9"/>
    <property type="match status" value="1"/>
</dbReference>
<dbReference type="Gene3D" id="2.20.110.10">
    <property type="entry name" value="Histone H3 K4-specific methyltransferase SET7/9 N-terminal domain"/>
    <property type="match status" value="1"/>
</dbReference>
<sequence>MSSSSEAANSNAEAFSIYYKGKALQLKWKGVPPLTRSPALRLCNMGSSKSEIGREAGSQAGVKFDSDWLLLLTADHSLYSATLLPTHDVHTLELSLLRTDVVDVDYCRGSRQLFVVLANGSVQRQLVAGSCRPGAWQTLSFDPLELHDEGVCMRRVCCSEQGVVFVSVRGATYVLGSCGEVFNAEEPRHMRLCEEGKQLLDLVAGDEHFVMLLAPHQQADDVLQLQQEQPQQEQGSLKSIHSGSSERSFAANTRHLLHQGYALLHTQLFTFGASNGGLLGTGDHIRRAHVARLEKLDGMGVCSIAAGRQHSVARTLDGRLYHWGINNREQLGDDLSSPKEICLAEQLTPKQHTALEATCGDYRTLVLDAAGQIQTLPQSQSSTYTQTVLHLQMGAAWPRQLRLLHCAGGYTLQNCRQFQWQYHYFLSHLESQLQLLLKQRQAVQTLMIWEFPVLAPLLLNWERIVCLLAATLHSLEGFYRADFVQPADLLFICYHREYIELFESYTSAYCDVLSVNGFGEAVAAICLPPLSNHNPLAELGEESYLTRLFQQPFGIYQLFNQFMEVLVKTQPEYDEHRLAWLEFARKSCISQELADNTKEFWSSKECTPRISHLRQRQRRVILTSTLVPLKLANARISISSHSFILFSDFLCQLGSNALYTYPLSALWVWSEGELDLRIVTPEKSFLLTTKKTESRKIWLDQLQASIVAALGRPLGSPVPSVRSTAYEYSREHPKFSRVKACGTWRKGVLHGNCYLEYPDGSVYCGEVHRGVIEGYGKMVIPSTGVYVGNFKGGRFHGFGIYELNGSAAQESEIYEGNFCEGLFHGHGMMRNNRYIYVGEYMANTRSGYGVMEDLISGDKYMGMFADNKRCGPGSCITNRGDYFEGTFAADDLTGSGVAVFENDYYYEGELTLQGPNGRGDYYMPCGDAGNAGNGSMGASEEDDDNYELIGNKMFGQLSGSWEAVRIQTGELALNRRFPKFPSSLGRMVVDHNRKWRALFQNFESDLASCSASSSSNNVFSGILGGTLKKPAKTALSTAQIWSCIAIYMNKQRSRDGPKPGNYFNNILLSLPLPPKPAAQPLMSSTPTLQSTLATRKMSTSLDLFGSTPRRIQSQETLCSKQDDLQRSDSLLSIGHNSTVDTRSLVSFGLNESLLERSFNGEQEPGNLSTSFGSVLQNNNNNNNISKNINNSNCSITSTTSTSSALLEQVPSFGMTSTLSEHDVSCIRLYLEQAFKDQYHPLYALNERIANCFHYSYGYWKVKPTSILAKQAMREWESISRRTYRFVRKMFPALPEDYCHLEGSREVISHITLLYPLMLSEGIYSTLFVLYANKYNRKDELYRHNLNHAEKLSDGELVQLLGHDSCLNAVMLDTQFEAAVQSLKQLQEKFSPQDMLTVIQRSMELLSEAYEHAMATSAAQLNADNMIPLSMLCMLRAAVPHLGAELALLDDLTGGPNFQAEMNGMAGYCYTTLKAAYEHITMRALQRNSLP</sequence>
<dbReference type="SUPFAM" id="SSF109993">
    <property type="entry name" value="VPS9 domain"/>
    <property type="match status" value="1"/>
</dbReference>
<dbReference type="Gene3D" id="1.20.1050.80">
    <property type="entry name" value="VPS9 domain"/>
    <property type="match status" value="1"/>
</dbReference>
<feature type="repeat" description="RCC1" evidence="3">
    <location>
        <begin position="266"/>
        <end position="317"/>
    </location>
</feature>
<dbReference type="Pfam" id="PF26202">
    <property type="entry name" value="HA_Alsin"/>
    <property type="match status" value="1"/>
</dbReference>
<feature type="domain" description="VPS9" evidence="4">
    <location>
        <begin position="1335"/>
        <end position="1488"/>
    </location>
</feature>
<evidence type="ECO:0000313" key="5">
    <source>
        <dbReference type="EMBL" id="TDG44083.1"/>
    </source>
</evidence>
<evidence type="ECO:0000256" key="1">
    <source>
        <dbReference type="ARBA" id="ARBA00022658"/>
    </source>
</evidence>
<dbReference type="OMA" id="CIAVYMS"/>
<dbReference type="InterPro" id="IPR059093">
    <property type="entry name" value="HA_Alsin"/>
</dbReference>
<dbReference type="InterPro" id="IPR009091">
    <property type="entry name" value="RCC1/BLIP-II"/>
</dbReference>
<protein>
    <recommendedName>
        <fullName evidence="4">VPS9 domain-containing protein</fullName>
    </recommendedName>
</protein>
<evidence type="ECO:0000313" key="6">
    <source>
        <dbReference type="Proteomes" id="UP000295192"/>
    </source>
</evidence>
<dbReference type="PANTHER" id="PTHR46089">
    <property type="entry name" value="ALSIN HOMOLOG"/>
    <property type="match status" value="1"/>
</dbReference>
<dbReference type="Proteomes" id="UP000295192">
    <property type="component" value="Unassembled WGS sequence"/>
</dbReference>
<proteinExistence type="predicted"/>
<dbReference type="STRING" id="7232.A0A484B5P4"/>
<reference evidence="5 6" key="1">
    <citation type="journal article" date="2019" name="J. Hered.">
        <title>An Improved Genome Assembly for Drosophila navojoa, the Basal Species in the mojavensis Cluster.</title>
        <authorList>
            <person name="Vanderlinde T."/>
            <person name="Dupim E.G."/>
            <person name="Nazario-Yepiz N.O."/>
            <person name="Carvalho A.B."/>
        </authorList>
    </citation>
    <scope>NUCLEOTIDE SEQUENCE [LARGE SCALE GENOMIC DNA]</scope>
    <source>
        <strain evidence="5">Navoj_Jal97</strain>
        <tissue evidence="5">Whole organism</tissue>
    </source>
</reference>
<gene>
    <name evidence="5" type="ORF">AWZ03_009508</name>
</gene>
<dbReference type="PROSITE" id="PS51205">
    <property type="entry name" value="VPS9"/>
    <property type="match status" value="1"/>
</dbReference>
<dbReference type="SUPFAM" id="SSF50985">
    <property type="entry name" value="RCC1/BLIP-II"/>
    <property type="match status" value="1"/>
</dbReference>
<dbReference type="SMART" id="SM00698">
    <property type="entry name" value="MORN"/>
    <property type="match status" value="5"/>
</dbReference>
<dbReference type="EMBL" id="LSRL02000119">
    <property type="protein sequence ID" value="TDG44083.1"/>
    <property type="molecule type" value="Genomic_DNA"/>
</dbReference>
<dbReference type="OrthoDB" id="48314at2759"/>
<accession>A0A484B5P4</accession>
<dbReference type="InterPro" id="IPR037191">
    <property type="entry name" value="VPS9_dom_sf"/>
</dbReference>
<dbReference type="GO" id="GO:0016197">
    <property type="term" value="P:endosomal transport"/>
    <property type="evidence" value="ECO:0007669"/>
    <property type="project" value="TreeGrafter"/>
</dbReference>
<evidence type="ECO:0000259" key="4">
    <source>
        <dbReference type="PROSITE" id="PS51205"/>
    </source>
</evidence>
<feature type="repeat" description="RCC1" evidence="3">
    <location>
        <begin position="318"/>
        <end position="370"/>
    </location>
</feature>
<keyword evidence="6" id="KW-1185">Reference proteome</keyword>
<dbReference type="Gene3D" id="2.130.10.30">
    <property type="entry name" value="Regulator of chromosome condensation 1/beta-lactamase-inhibitor protein II"/>
    <property type="match status" value="1"/>
</dbReference>
<dbReference type="GO" id="GO:0005737">
    <property type="term" value="C:cytoplasm"/>
    <property type="evidence" value="ECO:0007669"/>
    <property type="project" value="TreeGrafter"/>
</dbReference>
<dbReference type="GO" id="GO:0005085">
    <property type="term" value="F:guanyl-nucleotide exchange factor activity"/>
    <property type="evidence" value="ECO:0007669"/>
    <property type="project" value="UniProtKB-KW"/>
</dbReference>
<dbReference type="PROSITE" id="PS50012">
    <property type="entry name" value="RCC1_3"/>
    <property type="match status" value="2"/>
</dbReference>
<name>A0A484B5P4_DRONA</name>
<dbReference type="KEGG" id="dnv:108651549"/>
<dbReference type="SUPFAM" id="SSF50729">
    <property type="entry name" value="PH domain-like"/>
    <property type="match status" value="1"/>
</dbReference>
<keyword evidence="2" id="KW-0677">Repeat</keyword>
<dbReference type="Pfam" id="PF02493">
    <property type="entry name" value="MORN"/>
    <property type="match status" value="6"/>
</dbReference>
<evidence type="ECO:0000256" key="3">
    <source>
        <dbReference type="PROSITE-ProRule" id="PRU00235"/>
    </source>
</evidence>
<keyword evidence="1" id="KW-0344">Guanine-nucleotide releasing factor</keyword>
<dbReference type="PANTHER" id="PTHR46089:SF2">
    <property type="entry name" value="ALSIN HOMOLOG"/>
    <property type="match status" value="1"/>
</dbReference>
<dbReference type="GO" id="GO:0031267">
    <property type="term" value="F:small GTPase binding"/>
    <property type="evidence" value="ECO:0007669"/>
    <property type="project" value="TreeGrafter"/>
</dbReference>
<dbReference type="Pfam" id="PF25389">
    <property type="entry name" value="DH_ALS2"/>
    <property type="match status" value="1"/>
</dbReference>
<dbReference type="InterPro" id="IPR057248">
    <property type="entry name" value="Alsin-like_PH"/>
</dbReference>
<dbReference type="InterPro" id="IPR003409">
    <property type="entry name" value="MORN"/>
</dbReference>
<dbReference type="SUPFAM" id="SSF82185">
    <property type="entry name" value="Histone H3 K4-specific methyltransferase SET7/9 N-terminal domain"/>
    <property type="match status" value="2"/>
</dbReference>